<dbReference type="SUPFAM" id="SSF53067">
    <property type="entry name" value="Actin-like ATPase domain"/>
    <property type="match status" value="1"/>
</dbReference>
<evidence type="ECO:0000256" key="2">
    <source>
        <dbReference type="ARBA" id="ARBA00022679"/>
    </source>
</evidence>
<keyword evidence="3" id="KW-0418">Kinase</keyword>
<name>A0A383ADW6_9ZZZZ</name>
<feature type="domain" description="Carbohydrate kinase FGGY N-terminal" evidence="4">
    <location>
        <begin position="2"/>
        <end position="109"/>
    </location>
</feature>
<evidence type="ECO:0000259" key="4">
    <source>
        <dbReference type="Pfam" id="PF00370"/>
    </source>
</evidence>
<dbReference type="EMBL" id="UINC01191245">
    <property type="protein sequence ID" value="SVE05790.1"/>
    <property type="molecule type" value="Genomic_DNA"/>
</dbReference>
<reference evidence="5" key="1">
    <citation type="submission" date="2018-05" db="EMBL/GenBank/DDBJ databases">
        <authorList>
            <person name="Lanie J.A."/>
            <person name="Ng W.-L."/>
            <person name="Kazmierczak K.M."/>
            <person name="Andrzejewski T.M."/>
            <person name="Davidsen T.M."/>
            <person name="Wayne K.J."/>
            <person name="Tettelin H."/>
            <person name="Glass J.I."/>
            <person name="Rusch D."/>
            <person name="Podicherti R."/>
            <person name="Tsui H.-C.T."/>
            <person name="Winkler M.E."/>
        </authorList>
    </citation>
    <scope>NUCLEOTIDE SEQUENCE</scope>
</reference>
<accession>A0A383ADW6</accession>
<proteinExistence type="inferred from homology"/>
<dbReference type="GO" id="GO:0019563">
    <property type="term" value="P:glycerol catabolic process"/>
    <property type="evidence" value="ECO:0007669"/>
    <property type="project" value="TreeGrafter"/>
</dbReference>
<dbReference type="InterPro" id="IPR018484">
    <property type="entry name" value="FGGY_N"/>
</dbReference>
<gene>
    <name evidence="5" type="ORF">METZ01_LOCUS458644</name>
</gene>
<dbReference type="PANTHER" id="PTHR10196">
    <property type="entry name" value="SUGAR KINASE"/>
    <property type="match status" value="1"/>
</dbReference>
<organism evidence="5">
    <name type="scientific">marine metagenome</name>
    <dbReference type="NCBI Taxonomy" id="408172"/>
    <lineage>
        <taxon>unclassified sequences</taxon>
        <taxon>metagenomes</taxon>
        <taxon>ecological metagenomes</taxon>
    </lineage>
</organism>
<dbReference type="PANTHER" id="PTHR10196:SF78">
    <property type="entry name" value="GLYCEROL KINASE"/>
    <property type="match status" value="1"/>
</dbReference>
<evidence type="ECO:0000313" key="5">
    <source>
        <dbReference type="EMBL" id="SVE05790.1"/>
    </source>
</evidence>
<keyword evidence="2" id="KW-0808">Transferase</keyword>
<dbReference type="GO" id="GO:0004370">
    <property type="term" value="F:glycerol kinase activity"/>
    <property type="evidence" value="ECO:0007669"/>
    <property type="project" value="TreeGrafter"/>
</dbReference>
<evidence type="ECO:0000256" key="3">
    <source>
        <dbReference type="ARBA" id="ARBA00022777"/>
    </source>
</evidence>
<evidence type="ECO:0000256" key="1">
    <source>
        <dbReference type="ARBA" id="ARBA00009156"/>
    </source>
</evidence>
<feature type="non-terminal residue" evidence="5">
    <location>
        <position position="110"/>
    </location>
</feature>
<dbReference type="Gene3D" id="3.30.420.40">
    <property type="match status" value="1"/>
</dbReference>
<comment type="similarity">
    <text evidence="1">Belongs to the FGGY kinase family.</text>
</comment>
<dbReference type="AlphaFoldDB" id="A0A383ADW6"/>
<protein>
    <recommendedName>
        <fullName evidence="4">Carbohydrate kinase FGGY N-terminal domain-containing protein</fullName>
    </recommendedName>
</protein>
<dbReference type="GO" id="GO:0005829">
    <property type="term" value="C:cytosol"/>
    <property type="evidence" value="ECO:0007669"/>
    <property type="project" value="TreeGrafter"/>
</dbReference>
<dbReference type="Pfam" id="PF00370">
    <property type="entry name" value="FGGY_N"/>
    <property type="match status" value="1"/>
</dbReference>
<sequence length="110" mass="12537">MAIDQGTTGTTCLVVAHDGRILGRAYAEFTQHFPQPGWVEHDAVEIWNVTKRVACEALESTREADVRGLGITNQRETIVLWDRETLEPVHRAIVWQDRRTSNLCSHLKEK</sequence>
<dbReference type="InterPro" id="IPR043129">
    <property type="entry name" value="ATPase_NBD"/>
</dbReference>